<name>A0ABS3HWI9_9ENTE</name>
<dbReference type="Proteomes" id="UP000664857">
    <property type="component" value="Unassembled WGS sequence"/>
</dbReference>
<dbReference type="Gene3D" id="3.20.20.70">
    <property type="entry name" value="Aldolase class I"/>
    <property type="match status" value="1"/>
</dbReference>
<dbReference type="InterPro" id="IPR013785">
    <property type="entry name" value="Aldolase_TIM"/>
</dbReference>
<dbReference type="RefSeq" id="WP_206967926.1">
    <property type="nucleotide sequence ID" value="NZ_JAFLVX010000032.1"/>
</dbReference>
<evidence type="ECO:0000313" key="2">
    <source>
        <dbReference type="Proteomes" id="UP000664857"/>
    </source>
</evidence>
<organism evidence="1 2">
    <name type="scientific">Candidatus Vagococcus giribetii</name>
    <dbReference type="NCBI Taxonomy" id="2230876"/>
    <lineage>
        <taxon>Bacteria</taxon>
        <taxon>Bacillati</taxon>
        <taxon>Bacillota</taxon>
        <taxon>Bacilli</taxon>
        <taxon>Lactobacillales</taxon>
        <taxon>Enterococcaceae</taxon>
        <taxon>Vagococcus</taxon>
    </lineage>
</organism>
<dbReference type="EMBL" id="JAFLVX010000032">
    <property type="protein sequence ID" value="MBO0477710.1"/>
    <property type="molecule type" value="Genomic_DNA"/>
</dbReference>
<comment type="caution">
    <text evidence="1">The sequence shown here is derived from an EMBL/GenBank/DDBJ whole genome shotgun (WGS) entry which is preliminary data.</text>
</comment>
<sequence>MIDETKLQIMSEKPGIVAAIDQSLNSTPAALRAYGIPDETYHTKAEMLDLIHDMRSRMIVSTDFSSAHILATILFEDTMKRKIQGMYTSEYLWEKKQIISFLKIDEGLDVPANGVHLLKPMINFEERLKEAKEHQIFGTKMRSLIVNANEVGIKDLVKQQFDISKVILEHDLIPIIEPEVDIHSTDKEKAEKLLKKELLAQLDALDEGSQVIIQLSLPVIPDFYEDLVAHKNVIRVLAVSGGYRKAEADKKLSQNHGIIASFSRALEEGLTYQETDFEFEMTLKESIHAIFDASIQ</sequence>
<evidence type="ECO:0000313" key="1">
    <source>
        <dbReference type="EMBL" id="MBO0477710.1"/>
    </source>
</evidence>
<accession>A0ABS3HWI9</accession>
<proteinExistence type="predicted"/>
<dbReference type="SUPFAM" id="SSF51569">
    <property type="entry name" value="Aldolase"/>
    <property type="match status" value="1"/>
</dbReference>
<dbReference type="NCBIfam" id="NF003784">
    <property type="entry name" value="PRK05377.1"/>
    <property type="match status" value="1"/>
</dbReference>
<keyword evidence="2" id="KW-1185">Reference proteome</keyword>
<protein>
    <submittedName>
        <fullName evidence="1">Fructose bisphosphate aldolase</fullName>
    </submittedName>
</protein>
<gene>
    <name evidence="1" type="ORF">DOK76_11550</name>
</gene>
<reference evidence="1 2" key="1">
    <citation type="submission" date="2021-03" db="EMBL/GenBank/DDBJ databases">
        <title>Enterococcal diversity collection.</title>
        <authorList>
            <person name="Gilmore M.S."/>
            <person name="Schwartzman J."/>
            <person name="Van Tyne D."/>
            <person name="Martin M."/>
            <person name="Earl A.M."/>
            <person name="Manson A.L."/>
            <person name="Straub T."/>
            <person name="Salamzade R."/>
            <person name="Saavedra J."/>
            <person name="Lebreton F."/>
            <person name="Prichula J."/>
            <person name="Schaufler K."/>
            <person name="Gaca A."/>
            <person name="Sgardioli B."/>
            <person name="Wagenaar J."/>
            <person name="Strong T."/>
        </authorList>
    </citation>
    <scope>NUCLEOTIDE SEQUENCE [LARGE SCALE GENOMIC DNA]</scope>
    <source>
        <strain evidence="1 2">DIV0080</strain>
    </source>
</reference>